<dbReference type="Pfam" id="PF25965">
    <property type="entry name" value="Beta-barrel_ALG44"/>
    <property type="match status" value="1"/>
</dbReference>
<dbReference type="Gene3D" id="2.40.10.220">
    <property type="entry name" value="predicted glycosyltransferase like domains"/>
    <property type="match status" value="1"/>
</dbReference>
<proteinExistence type="predicted"/>
<evidence type="ECO:0000256" key="2">
    <source>
        <dbReference type="SAM" id="Phobius"/>
    </source>
</evidence>
<dbReference type="PANTHER" id="PTHR30386">
    <property type="entry name" value="MEMBRANE FUSION SUBUNIT OF EMRAB-TOLC MULTIDRUG EFFLUX PUMP"/>
    <property type="match status" value="1"/>
</dbReference>
<comment type="caution">
    <text evidence="7">The sequence shown here is derived from an EMBL/GenBank/DDBJ whole genome shotgun (WGS) entry which is preliminary data.</text>
</comment>
<feature type="domain" description="ALG44 beta-barrel" evidence="6">
    <location>
        <begin position="305"/>
        <end position="382"/>
    </location>
</feature>
<keyword evidence="2" id="KW-0812">Transmembrane</keyword>
<feature type="transmembrane region" description="Helical" evidence="2">
    <location>
        <begin position="166"/>
        <end position="189"/>
    </location>
</feature>
<dbReference type="Pfam" id="PF25964">
    <property type="entry name" value="BSH_ALG44"/>
    <property type="match status" value="1"/>
</dbReference>
<dbReference type="Pfam" id="PF25891">
    <property type="entry name" value="Hl_ALG44"/>
    <property type="match status" value="1"/>
</dbReference>
<evidence type="ECO:0000256" key="1">
    <source>
        <dbReference type="ARBA" id="ARBA00004196"/>
    </source>
</evidence>
<comment type="subcellular location">
    <subcellularLocation>
        <location evidence="1">Cell envelope</location>
    </subcellularLocation>
</comment>
<feature type="domain" description="ALG44 helical loop" evidence="4">
    <location>
        <begin position="239"/>
        <end position="265"/>
    </location>
</feature>
<evidence type="ECO:0000313" key="7">
    <source>
        <dbReference type="EMBL" id="CAD5108485.1"/>
    </source>
</evidence>
<dbReference type="GO" id="GO:0047643">
    <property type="term" value="F:alginate synthase activity"/>
    <property type="evidence" value="ECO:0007669"/>
    <property type="project" value="UniProtKB-EC"/>
</dbReference>
<dbReference type="GO" id="GO:0030313">
    <property type="term" value="C:cell envelope"/>
    <property type="evidence" value="ECO:0007669"/>
    <property type="project" value="UniProtKB-SubCell"/>
</dbReference>
<sequence length="394" mass="42401">MELTEKNAMNTAVNVNVVHESETQRQHARIRIPAKVRFIGRNRELVEQQLLDISAGGFAYGAAKVPVQVGDYHRGKLMFVIDNISLGIEVEFQVRSVDADSGRVGCQFHNLKPREIATLRQLITSHLSGELISVGELLTTLQRDNFTKPRKDGAGGGMGALARLRAVTVSFGVLAVGVTAFGFICHSLYNLYFVSHAQSAMVSTAGMQVTMPREGTVQSLIGEDGVVAKGAPIATFSTSMLEMLKGHLQDSDLQPAKIEELFGKQMKGTLTSPCDCTLVRQLVADGQYASKGDAIFELAPRGGEASVEARFPYGKFAEVQPGTRVSFQVAGEAETRSGRIVASSLSDELSSDIRVRIQPDVPLDNALSGRPAEVSANRGPSLDWLIDKAMAAGL</sequence>
<evidence type="ECO:0000259" key="5">
    <source>
        <dbReference type="Pfam" id="PF25964"/>
    </source>
</evidence>
<dbReference type="EMBL" id="CAJFCI010000055">
    <property type="protein sequence ID" value="CAD5108485.1"/>
    <property type="molecule type" value="Genomic_DNA"/>
</dbReference>
<dbReference type="InterPro" id="IPR058833">
    <property type="entry name" value="Hl_ALG44"/>
</dbReference>
<dbReference type="EC" id="2.4.1.33" evidence="7"/>
<keyword evidence="7" id="KW-0328">Glycosyltransferase</keyword>
<dbReference type="Proteomes" id="UP000583387">
    <property type="component" value="Unassembled WGS sequence"/>
</dbReference>
<dbReference type="Pfam" id="PF07238">
    <property type="entry name" value="PilZ"/>
    <property type="match status" value="1"/>
</dbReference>
<organism evidence="7 8">
    <name type="scientific">Zestomonas carbonaria</name>
    <dbReference type="NCBI Taxonomy" id="2762745"/>
    <lineage>
        <taxon>Bacteria</taxon>
        <taxon>Pseudomonadati</taxon>
        <taxon>Pseudomonadota</taxon>
        <taxon>Gammaproteobacteria</taxon>
        <taxon>Pseudomonadales</taxon>
        <taxon>Pseudomonadaceae</taxon>
        <taxon>Zestomonas</taxon>
    </lineage>
</organism>
<evidence type="ECO:0000259" key="6">
    <source>
        <dbReference type="Pfam" id="PF25965"/>
    </source>
</evidence>
<accession>A0A7U7EQV1</accession>
<keyword evidence="8" id="KW-1185">Reference proteome</keyword>
<dbReference type="InterPro" id="IPR050739">
    <property type="entry name" value="MFP"/>
</dbReference>
<protein>
    <submittedName>
        <fullName evidence="7">Mannuronan synthase</fullName>
        <ecNumber evidence="7">2.4.1.33</ecNumber>
    </submittedName>
</protein>
<dbReference type="InterPro" id="IPR058835">
    <property type="entry name" value="BSH_ALG44"/>
</dbReference>
<evidence type="ECO:0000259" key="3">
    <source>
        <dbReference type="Pfam" id="PF07238"/>
    </source>
</evidence>
<name>A0A7U7EQV1_9GAMM</name>
<dbReference type="SUPFAM" id="SSF141371">
    <property type="entry name" value="PilZ domain-like"/>
    <property type="match status" value="1"/>
</dbReference>
<keyword evidence="2" id="KW-1133">Transmembrane helix</keyword>
<keyword evidence="2" id="KW-0472">Membrane</keyword>
<dbReference type="InterPro" id="IPR009875">
    <property type="entry name" value="PilZ_domain"/>
</dbReference>
<feature type="domain" description="ALG44 barrel-sandwich hybrid" evidence="5">
    <location>
        <begin position="207"/>
        <end position="301"/>
    </location>
</feature>
<gene>
    <name evidence="7" type="ORF">PSEWESI4_02772</name>
</gene>
<dbReference type="PANTHER" id="PTHR30386:SF19">
    <property type="entry name" value="MULTIDRUG EXPORT PROTEIN EMRA-RELATED"/>
    <property type="match status" value="1"/>
</dbReference>
<keyword evidence="7" id="KW-0808">Transferase</keyword>
<reference evidence="7 8" key="1">
    <citation type="submission" date="2020-08" db="EMBL/GenBank/DDBJ databases">
        <authorList>
            <person name="Criscuolo A."/>
        </authorList>
    </citation>
    <scope>NUCLEOTIDE SEQUENCE [LARGE SCALE GENOMIC DNA]</scope>
    <source>
        <strain evidence="7">CIP111764</strain>
    </source>
</reference>
<evidence type="ECO:0000313" key="8">
    <source>
        <dbReference type="Proteomes" id="UP000583387"/>
    </source>
</evidence>
<evidence type="ECO:0000259" key="4">
    <source>
        <dbReference type="Pfam" id="PF25891"/>
    </source>
</evidence>
<dbReference type="GO" id="GO:0035438">
    <property type="term" value="F:cyclic-di-GMP binding"/>
    <property type="evidence" value="ECO:0007669"/>
    <property type="project" value="InterPro"/>
</dbReference>
<feature type="domain" description="PilZ" evidence="3">
    <location>
        <begin position="24"/>
        <end position="124"/>
    </location>
</feature>
<dbReference type="InterPro" id="IPR058834">
    <property type="entry name" value="Beta-barrel_ALG44"/>
</dbReference>
<dbReference type="AlphaFoldDB" id="A0A7U7EQV1"/>